<organism evidence="4">
    <name type="scientific">Salix viminalis</name>
    <name type="common">Common osier</name>
    <name type="synonym">Basket willow</name>
    <dbReference type="NCBI Taxonomy" id="40686"/>
    <lineage>
        <taxon>Eukaryota</taxon>
        <taxon>Viridiplantae</taxon>
        <taxon>Streptophyta</taxon>
        <taxon>Embryophyta</taxon>
        <taxon>Tracheophyta</taxon>
        <taxon>Spermatophyta</taxon>
        <taxon>Magnoliopsida</taxon>
        <taxon>eudicotyledons</taxon>
        <taxon>Gunneridae</taxon>
        <taxon>Pentapetalae</taxon>
        <taxon>rosids</taxon>
        <taxon>fabids</taxon>
        <taxon>Malpighiales</taxon>
        <taxon>Salicaceae</taxon>
        <taxon>Saliceae</taxon>
        <taxon>Salix</taxon>
    </lineage>
</organism>
<comment type="similarity">
    <text evidence="2">Belongs to the IQD family.</text>
</comment>
<feature type="region of interest" description="Disordered" evidence="3">
    <location>
        <begin position="294"/>
        <end position="344"/>
    </location>
</feature>
<protein>
    <recommendedName>
        <fullName evidence="5">DUF4005 domain-containing protein</fullName>
    </recommendedName>
</protein>
<dbReference type="PANTHER" id="PTHR32295">
    <property type="entry name" value="IQ-DOMAIN 5-RELATED"/>
    <property type="match status" value="1"/>
</dbReference>
<keyword evidence="1" id="KW-0112">Calmodulin-binding</keyword>
<dbReference type="CDD" id="cd23767">
    <property type="entry name" value="IQCD"/>
    <property type="match status" value="1"/>
</dbReference>
<evidence type="ECO:0000256" key="1">
    <source>
        <dbReference type="ARBA" id="ARBA00022860"/>
    </source>
</evidence>
<dbReference type="InterPro" id="IPR000048">
    <property type="entry name" value="IQ_motif_EF-hand-BS"/>
</dbReference>
<feature type="compositionally biased region" description="Basic and acidic residues" evidence="3">
    <location>
        <begin position="334"/>
        <end position="344"/>
    </location>
</feature>
<reference evidence="4" key="1">
    <citation type="submission" date="2019-03" db="EMBL/GenBank/DDBJ databases">
        <authorList>
            <person name="Mank J."/>
            <person name="Almeida P."/>
        </authorList>
    </citation>
    <scope>NUCLEOTIDE SEQUENCE</scope>
    <source>
        <strain evidence="4">78183</strain>
    </source>
</reference>
<dbReference type="SMART" id="SM00015">
    <property type="entry name" value="IQ"/>
    <property type="match status" value="2"/>
</dbReference>
<accession>A0A6N2K5W4</accession>
<dbReference type="AlphaFoldDB" id="A0A6N2K5W4"/>
<dbReference type="EMBL" id="CAADRP010000125">
    <property type="protein sequence ID" value="VFU23653.1"/>
    <property type="molecule type" value="Genomic_DNA"/>
</dbReference>
<dbReference type="Pfam" id="PF00612">
    <property type="entry name" value="IQ"/>
    <property type="match status" value="2"/>
</dbReference>
<dbReference type="PROSITE" id="PS50096">
    <property type="entry name" value="IQ"/>
    <property type="match status" value="2"/>
</dbReference>
<evidence type="ECO:0000256" key="2">
    <source>
        <dbReference type="ARBA" id="ARBA00024341"/>
    </source>
</evidence>
<dbReference type="GO" id="GO:0005516">
    <property type="term" value="F:calmodulin binding"/>
    <property type="evidence" value="ECO:0007669"/>
    <property type="project" value="UniProtKB-KW"/>
</dbReference>
<proteinExistence type="inferred from homology"/>
<feature type="compositionally biased region" description="Pro residues" evidence="3">
    <location>
        <begin position="302"/>
        <end position="313"/>
    </location>
</feature>
<name>A0A6N2K5W4_SALVM</name>
<sequence length="344" mass="40031">MAFQKGRRPVLTMSQLNDVKKILRYRTKQVLPPHLRVLLWMMGKDLQLRWQQPPPATADAAAVTAQAAAEIARLTRPPSILVRAKLRAAVVIQTAFRGYLARRALRALKGLVKLQAVVRGHNVRKQAKITLQCMEALVRVQDQLVRDQRARVPQEWSRRSMFSETNSSWEFKYLHDIRERKPMSRDVSSVLDDWDDRRYTNEEIEAMIWRSRRNPSAGDEKELEDRARWLDRWMATKQWETSSRASTDRKDSNIKTVEMDTSRPFSYSQRLQTQNNHLQKQLSRHSVASPFHHTLHHYSPITPSPCKPGPPPSTLSQPQMPERRKQVLLGSTHSELELSIFHEQ</sequence>
<evidence type="ECO:0008006" key="5">
    <source>
        <dbReference type="Google" id="ProtNLM"/>
    </source>
</evidence>
<evidence type="ECO:0000313" key="4">
    <source>
        <dbReference type="EMBL" id="VFU23653.1"/>
    </source>
</evidence>
<dbReference type="PANTHER" id="PTHR32295:SF244">
    <property type="entry name" value="PROTEIN IQ-DOMAIN 14-LIKE"/>
    <property type="match status" value="1"/>
</dbReference>
<evidence type="ECO:0000256" key="3">
    <source>
        <dbReference type="SAM" id="MobiDB-lite"/>
    </source>
</evidence>
<gene>
    <name evidence="4" type="ORF">SVIM_LOCUS38032</name>
</gene>
<dbReference type="Gene3D" id="1.20.5.190">
    <property type="match status" value="1"/>
</dbReference>